<dbReference type="PANTHER" id="PTHR30615:SF8">
    <property type="entry name" value="UPF0047 PROTEIN C4A8.02C"/>
    <property type="match status" value="1"/>
</dbReference>
<dbReference type="NCBIfam" id="TIGR00149">
    <property type="entry name" value="TIGR00149_YjbQ"/>
    <property type="match status" value="1"/>
</dbReference>
<protein>
    <submittedName>
        <fullName evidence="2">Uncharacterized protein</fullName>
    </submittedName>
</protein>
<reference evidence="2 3" key="1">
    <citation type="journal article" date="2023" name="BMC Biol.">
        <title>The compact genome of the sponge Oopsacas minuta (Hexactinellida) is lacking key metazoan core genes.</title>
        <authorList>
            <person name="Santini S."/>
            <person name="Schenkelaars Q."/>
            <person name="Jourda C."/>
            <person name="Duchesne M."/>
            <person name="Belahbib H."/>
            <person name="Rocher C."/>
            <person name="Selva M."/>
            <person name="Riesgo A."/>
            <person name="Vervoort M."/>
            <person name="Leys S.P."/>
            <person name="Kodjabachian L."/>
            <person name="Le Bivic A."/>
            <person name="Borchiellini C."/>
            <person name="Claverie J.M."/>
            <person name="Renard E."/>
        </authorList>
    </citation>
    <scope>NUCLEOTIDE SEQUENCE [LARGE SCALE GENOMIC DNA]</scope>
    <source>
        <strain evidence="2">SPO-2</strain>
    </source>
</reference>
<comment type="similarity">
    <text evidence="1">Belongs to the UPF0047 family.</text>
</comment>
<dbReference type="Proteomes" id="UP001165289">
    <property type="component" value="Unassembled WGS sequence"/>
</dbReference>
<dbReference type="SUPFAM" id="SSF111038">
    <property type="entry name" value="YjbQ-like"/>
    <property type="match status" value="1"/>
</dbReference>
<dbReference type="AlphaFoldDB" id="A0AAV7K8Z5"/>
<evidence type="ECO:0000256" key="1">
    <source>
        <dbReference type="ARBA" id="ARBA00005534"/>
    </source>
</evidence>
<dbReference type="InterPro" id="IPR035917">
    <property type="entry name" value="YjbQ-like_sf"/>
</dbReference>
<dbReference type="PANTHER" id="PTHR30615">
    <property type="entry name" value="UNCHARACTERIZED PROTEIN YJBQ-RELATED"/>
    <property type="match status" value="1"/>
</dbReference>
<dbReference type="EMBL" id="JAKMXF010000111">
    <property type="protein sequence ID" value="KAI6657718.1"/>
    <property type="molecule type" value="Genomic_DNA"/>
</dbReference>
<organism evidence="2 3">
    <name type="scientific">Oopsacas minuta</name>
    <dbReference type="NCBI Taxonomy" id="111878"/>
    <lineage>
        <taxon>Eukaryota</taxon>
        <taxon>Metazoa</taxon>
        <taxon>Porifera</taxon>
        <taxon>Hexactinellida</taxon>
        <taxon>Hexasterophora</taxon>
        <taxon>Lyssacinosida</taxon>
        <taxon>Leucopsacidae</taxon>
        <taxon>Oopsacas</taxon>
    </lineage>
</organism>
<dbReference type="Pfam" id="PF01894">
    <property type="entry name" value="YjbQ"/>
    <property type="match status" value="1"/>
</dbReference>
<evidence type="ECO:0000313" key="3">
    <source>
        <dbReference type="Proteomes" id="UP001165289"/>
    </source>
</evidence>
<dbReference type="PROSITE" id="PS01314">
    <property type="entry name" value="UPF0047"/>
    <property type="match status" value="1"/>
</dbReference>
<keyword evidence="3" id="KW-1185">Reference proteome</keyword>
<name>A0AAV7K8Z5_9METZ</name>
<gene>
    <name evidence="2" type="ORF">LOD99_463</name>
</gene>
<accession>A0AAV7K8Z5</accession>
<dbReference type="InterPro" id="IPR001602">
    <property type="entry name" value="UPF0047_YjbQ-like"/>
</dbReference>
<sequence>MAHKCGTIVKTATSLWFQKTITLAPKKRGIHVITDEITQIPEIKNFSIGIAHIMIKHTSASLSLNECWDSDVKKDMETILNRIVPENAVYEHTIEGPDDMPAHGKTSLMGASVTIPITDGALNLGTWQGIWLNEHRNHAGSRNLVVTLQGVGREII</sequence>
<evidence type="ECO:0000313" key="2">
    <source>
        <dbReference type="EMBL" id="KAI6657718.1"/>
    </source>
</evidence>
<dbReference type="PIRSF" id="PIRSF004681">
    <property type="entry name" value="UCP004681"/>
    <property type="match status" value="1"/>
</dbReference>
<comment type="caution">
    <text evidence="2">The sequence shown here is derived from an EMBL/GenBank/DDBJ whole genome shotgun (WGS) entry which is preliminary data.</text>
</comment>
<dbReference type="Gene3D" id="2.60.120.460">
    <property type="entry name" value="YjbQ-like"/>
    <property type="match status" value="1"/>
</dbReference>
<proteinExistence type="inferred from homology"/>